<organism evidence="1 2">
    <name type="scientific">Sphingobium chungbukense</name>
    <dbReference type="NCBI Taxonomy" id="56193"/>
    <lineage>
        <taxon>Bacteria</taxon>
        <taxon>Pseudomonadati</taxon>
        <taxon>Pseudomonadota</taxon>
        <taxon>Alphaproteobacteria</taxon>
        <taxon>Sphingomonadales</taxon>
        <taxon>Sphingomonadaceae</taxon>
        <taxon>Sphingobium</taxon>
    </lineage>
</organism>
<accession>A0A0M3ASB6</accession>
<reference evidence="1 2" key="1">
    <citation type="submission" date="2015-04" db="EMBL/GenBank/DDBJ databases">
        <title>Genome sequence of aromatic hydrocarbons-degrading Sphingobium chungbukense DJ77.</title>
        <authorList>
            <person name="Kim Y.-C."/>
            <person name="Chae J.-C."/>
        </authorList>
    </citation>
    <scope>NUCLEOTIDE SEQUENCE [LARGE SCALE GENOMIC DNA]</scope>
    <source>
        <strain evidence="1 2">DJ77</strain>
    </source>
</reference>
<sequence length="66" mass="7458">MGNNSRSEYPGIDKIIEHMFIAAADVSKFPIVQLGKLRRKCLFSQPESVTRDVKTCRIVKIAVHTL</sequence>
<comment type="caution">
    <text evidence="1">The sequence shown here is derived from an EMBL/GenBank/DDBJ whole genome shotgun (WGS) entry which is preliminary data.</text>
</comment>
<protein>
    <submittedName>
        <fullName evidence="1">Uncharacterized protein</fullName>
    </submittedName>
</protein>
<evidence type="ECO:0000313" key="2">
    <source>
        <dbReference type="Proteomes" id="UP000033874"/>
    </source>
</evidence>
<dbReference type="EMBL" id="LBIC01000002">
    <property type="protein sequence ID" value="KKW93107.1"/>
    <property type="molecule type" value="Genomic_DNA"/>
</dbReference>
<proteinExistence type="predicted"/>
<name>A0A0M3ASB6_9SPHN</name>
<dbReference type="Proteomes" id="UP000033874">
    <property type="component" value="Unassembled WGS sequence"/>
</dbReference>
<dbReference type="AlphaFoldDB" id="A0A0M3ASB6"/>
<gene>
    <name evidence="1" type="ORF">YP76_05725</name>
</gene>
<keyword evidence="2" id="KW-1185">Reference proteome</keyword>
<evidence type="ECO:0000313" key="1">
    <source>
        <dbReference type="EMBL" id="KKW93107.1"/>
    </source>
</evidence>